<evidence type="ECO:0000313" key="2">
    <source>
        <dbReference type="Proteomes" id="UP000013307"/>
    </source>
</evidence>
<dbReference type="Proteomes" id="UP000013307">
    <property type="component" value="Chromosome"/>
</dbReference>
<dbReference type="AlphaFoldDB" id="N0BEN7"/>
<dbReference type="KEGG" id="ast:Asulf_01485"/>
<organism evidence="1 2">
    <name type="scientific">Archaeoglobus sulfaticallidus PM70-1</name>
    <dbReference type="NCBI Taxonomy" id="387631"/>
    <lineage>
        <taxon>Archaea</taxon>
        <taxon>Methanobacteriati</taxon>
        <taxon>Methanobacteriota</taxon>
        <taxon>Archaeoglobi</taxon>
        <taxon>Archaeoglobales</taxon>
        <taxon>Archaeoglobaceae</taxon>
        <taxon>Archaeoglobus</taxon>
    </lineage>
</organism>
<reference evidence="1 2" key="1">
    <citation type="journal article" date="2013" name="Genome Announc.">
        <title>Complete Genome Sequence of the Thermophilic and Facultatively Chemolithoautotrophic Sulfate Reducer Archaeoglobus sulfaticallidus Strain PM70-1T.</title>
        <authorList>
            <person name="Stokke R."/>
            <person name="Hocking W.P."/>
            <person name="Steinsbu B.O."/>
            <person name="Steen I.H."/>
        </authorList>
    </citation>
    <scope>NUCLEOTIDE SEQUENCE [LARGE SCALE GENOMIC DNA]</scope>
    <source>
        <strain evidence="1">PM70-1</strain>
    </source>
</reference>
<dbReference type="EMBL" id="CP005290">
    <property type="protein sequence ID" value="AGK61468.1"/>
    <property type="molecule type" value="Genomic_DNA"/>
</dbReference>
<dbReference type="STRING" id="387631.Asulf_01485"/>
<name>N0BEN7_9EURY</name>
<dbReference type="HOGENOM" id="CLU_3130653_0_0_2"/>
<accession>N0BEN7</accession>
<proteinExistence type="predicted"/>
<dbReference type="RefSeq" id="WP_015591066.1">
    <property type="nucleotide sequence ID" value="NC_021169.1"/>
</dbReference>
<protein>
    <submittedName>
        <fullName evidence="1">Uncharacterized protein</fullName>
    </submittedName>
</protein>
<sequence length="49" mass="5513">MEEIVIPVRGKIKRIVAEVKEIVVELEFVGYGVREITIPVEGDITGLKF</sequence>
<evidence type="ECO:0000313" key="1">
    <source>
        <dbReference type="EMBL" id="AGK61468.1"/>
    </source>
</evidence>
<dbReference type="GeneID" id="54768336"/>
<gene>
    <name evidence="1" type="ORF">Asulf_01485</name>
</gene>
<keyword evidence="2" id="KW-1185">Reference proteome</keyword>